<dbReference type="Proteomes" id="UP000295192">
    <property type="component" value="Unassembled WGS sequence"/>
</dbReference>
<comment type="caution">
    <text evidence="1">The sequence shown here is derived from an EMBL/GenBank/DDBJ whole genome shotgun (WGS) entry which is preliminary data.</text>
</comment>
<protein>
    <submittedName>
        <fullName evidence="1">Uncharacterized protein</fullName>
    </submittedName>
</protein>
<gene>
    <name evidence="1" type="ORF">AWZ03_013284</name>
</gene>
<evidence type="ECO:0000313" key="2">
    <source>
        <dbReference type="Proteomes" id="UP000295192"/>
    </source>
</evidence>
<accession>A0A484AWB1</accession>
<name>A0A484AWB1_DRONA</name>
<dbReference type="AlphaFoldDB" id="A0A484AWB1"/>
<sequence length="134" mass="14441">MSDATLSAVSLHSGRNLSLSLGLRALCDSSHAHAHAHYSIIVVPWISLNSSLKWLVHCSNNGSSCSCGSRCVRRTVFFPLQLPLARGWQPVRYLAAPVSPSGCRECIHCTAGAQHGSALRQKNSARCTAECIRN</sequence>
<proteinExistence type="predicted"/>
<organism evidence="1 2">
    <name type="scientific">Drosophila navojoa</name>
    <name type="common">Fruit fly</name>
    <dbReference type="NCBI Taxonomy" id="7232"/>
    <lineage>
        <taxon>Eukaryota</taxon>
        <taxon>Metazoa</taxon>
        <taxon>Ecdysozoa</taxon>
        <taxon>Arthropoda</taxon>
        <taxon>Hexapoda</taxon>
        <taxon>Insecta</taxon>
        <taxon>Pterygota</taxon>
        <taxon>Neoptera</taxon>
        <taxon>Endopterygota</taxon>
        <taxon>Diptera</taxon>
        <taxon>Brachycera</taxon>
        <taxon>Muscomorpha</taxon>
        <taxon>Ephydroidea</taxon>
        <taxon>Drosophilidae</taxon>
        <taxon>Drosophila</taxon>
    </lineage>
</organism>
<evidence type="ECO:0000313" key="1">
    <source>
        <dbReference type="EMBL" id="TDG40292.1"/>
    </source>
</evidence>
<dbReference type="EMBL" id="LSRL02000614">
    <property type="protein sequence ID" value="TDG40292.1"/>
    <property type="molecule type" value="Genomic_DNA"/>
</dbReference>
<reference evidence="1 2" key="1">
    <citation type="journal article" date="2019" name="J. Hered.">
        <title>An Improved Genome Assembly for Drosophila navojoa, the Basal Species in the mojavensis Cluster.</title>
        <authorList>
            <person name="Vanderlinde T."/>
            <person name="Dupim E.G."/>
            <person name="Nazario-Yepiz N.O."/>
            <person name="Carvalho A.B."/>
        </authorList>
    </citation>
    <scope>NUCLEOTIDE SEQUENCE [LARGE SCALE GENOMIC DNA]</scope>
    <source>
        <strain evidence="1">Navoj_Jal97</strain>
        <tissue evidence="1">Whole organism</tissue>
    </source>
</reference>
<keyword evidence="2" id="KW-1185">Reference proteome</keyword>